<evidence type="ECO:0000256" key="1">
    <source>
        <dbReference type="SAM" id="MobiDB-lite"/>
    </source>
</evidence>
<dbReference type="InterPro" id="IPR009228">
    <property type="entry name" value="Capsid_scaffold_GpO"/>
</dbReference>
<name>A0A0K1QN98_PSEFL</name>
<dbReference type="Pfam" id="PF05929">
    <property type="entry name" value="Phage_GPO"/>
    <property type="match status" value="1"/>
</dbReference>
<dbReference type="EMBL" id="CP010945">
    <property type="protein sequence ID" value="AKV07193.1"/>
    <property type="molecule type" value="Genomic_DNA"/>
</dbReference>
<gene>
    <name evidence="2" type="ORF">B723_12545</name>
</gene>
<evidence type="ECO:0000313" key="3">
    <source>
        <dbReference type="Proteomes" id="UP000017175"/>
    </source>
</evidence>
<accession>A0A0K1QN98</accession>
<dbReference type="eggNOG" id="ENOG502ZBY8">
    <property type="taxonomic scope" value="Bacteria"/>
</dbReference>
<reference evidence="2 3" key="1">
    <citation type="journal article" date="2012" name="J. Bacteriol.">
        <title>Draft genome sequence of the cyanide-utilizing bacterium Pseudomonas fluorescens strain NCIMB 11764.</title>
        <authorList>
            <person name="Vilo C.A."/>
            <person name="Benedik M.J."/>
            <person name="Kunz D.A."/>
            <person name="Dong Q."/>
        </authorList>
    </citation>
    <scope>NUCLEOTIDE SEQUENCE [LARGE SCALE GENOMIC DNA]</scope>
    <source>
        <strain evidence="2 3">NCIMB 11764</strain>
    </source>
</reference>
<feature type="region of interest" description="Disordered" evidence="1">
    <location>
        <begin position="256"/>
        <end position="280"/>
    </location>
</feature>
<dbReference type="RefSeq" id="WP_017336932.1">
    <property type="nucleotide sequence ID" value="NZ_CP010945.1"/>
</dbReference>
<dbReference type="OrthoDB" id="5625143at2"/>
<organism evidence="2 3">
    <name type="scientific">Pseudomonas fluorescens NCIMB 11764</name>
    <dbReference type="NCBI Taxonomy" id="1221522"/>
    <lineage>
        <taxon>Bacteria</taxon>
        <taxon>Pseudomonadati</taxon>
        <taxon>Pseudomonadota</taxon>
        <taxon>Gammaproteobacteria</taxon>
        <taxon>Pseudomonadales</taxon>
        <taxon>Pseudomonadaceae</taxon>
        <taxon>Pseudomonas</taxon>
    </lineage>
</organism>
<proteinExistence type="predicted"/>
<dbReference type="Proteomes" id="UP000017175">
    <property type="component" value="Chromosome"/>
</dbReference>
<dbReference type="AlphaFoldDB" id="A0A0K1QN98"/>
<evidence type="ECO:0000313" key="2">
    <source>
        <dbReference type="EMBL" id="AKV07193.1"/>
    </source>
</evidence>
<protein>
    <submittedName>
        <fullName evidence="2">Phage capsid scaffolding protein</fullName>
    </submittedName>
</protein>
<sequence length="280" mass="30655">MKKKFRSKWFRVAVEGATTDGRQIERQWLVDAAETYNPNTYGARVWVEHYRSVLPDSPFRAYGDVLAAKTEEVDVNGTKKLALFVQIEPTDDLIAMNKARQKLYTSIEISPKFADTGRAYLDGLAVTDSPASLGTEMLTFSAQNPDASPLKARKSKPDNLFSELVEAQLEFDEVVETPSVIDGLFSRVSDLLGRSKAKANKDDAQFSELNDAVEALAGHAADQAKVVASADEALKALSGKHEKLTTDFADLIKRLGETQDHSQTKRPAMPGGDGAVLTAY</sequence>